<dbReference type="EC" id="2.2.1.9" evidence="6"/>
<dbReference type="Gene3D" id="3.40.50.1220">
    <property type="entry name" value="TPP-binding domain"/>
    <property type="match status" value="1"/>
</dbReference>
<keyword evidence="4 6" id="KW-0786">Thiamine pyrophosphate</keyword>
<evidence type="ECO:0000256" key="5">
    <source>
        <dbReference type="ARBA" id="ARBA00023211"/>
    </source>
</evidence>
<evidence type="ECO:0000256" key="2">
    <source>
        <dbReference type="ARBA" id="ARBA00022723"/>
    </source>
</evidence>
<comment type="caution">
    <text evidence="10">The sequence shown here is derived from an EMBL/GenBank/DDBJ whole genome shotgun (WGS) entry which is preliminary data.</text>
</comment>
<feature type="compositionally biased region" description="Low complexity" evidence="7">
    <location>
        <begin position="435"/>
        <end position="446"/>
    </location>
</feature>
<dbReference type="GO" id="GO:0009234">
    <property type="term" value="P:menaquinone biosynthetic process"/>
    <property type="evidence" value="ECO:0007669"/>
    <property type="project" value="UniProtKB-UniRule"/>
</dbReference>
<dbReference type="InterPro" id="IPR011766">
    <property type="entry name" value="TPP_enzyme_TPP-bd"/>
</dbReference>
<dbReference type="InterPro" id="IPR012001">
    <property type="entry name" value="Thiamin_PyroP_enz_TPP-bd_dom"/>
</dbReference>
<dbReference type="Pfam" id="PF02776">
    <property type="entry name" value="TPP_enzyme_N"/>
    <property type="match status" value="1"/>
</dbReference>
<proteinExistence type="inferred from homology"/>
<evidence type="ECO:0000256" key="4">
    <source>
        <dbReference type="ARBA" id="ARBA00023052"/>
    </source>
</evidence>
<dbReference type="GO" id="GO:0070204">
    <property type="term" value="F:2-succinyl-5-enolpyruvyl-6-hydroxy-3-cyclohexene-1-carboxylic-acid synthase activity"/>
    <property type="evidence" value="ECO:0007669"/>
    <property type="project" value="UniProtKB-UniRule"/>
</dbReference>
<dbReference type="GO" id="GO:0000287">
    <property type="term" value="F:magnesium ion binding"/>
    <property type="evidence" value="ECO:0007669"/>
    <property type="project" value="UniProtKB-UniRule"/>
</dbReference>
<dbReference type="PANTHER" id="PTHR42916">
    <property type="entry name" value="2-SUCCINYL-5-ENOLPYRUVYL-6-HYDROXY-3-CYCLOHEXENE-1-CARBOXYLATE SYNTHASE"/>
    <property type="match status" value="1"/>
</dbReference>
<evidence type="ECO:0000259" key="8">
    <source>
        <dbReference type="Pfam" id="PF02775"/>
    </source>
</evidence>
<dbReference type="PANTHER" id="PTHR42916:SF1">
    <property type="entry name" value="PROTEIN PHYLLO, CHLOROPLASTIC"/>
    <property type="match status" value="1"/>
</dbReference>
<dbReference type="Pfam" id="PF02775">
    <property type="entry name" value="TPP_enzyme_C"/>
    <property type="match status" value="1"/>
</dbReference>
<sequence length="655" mass="68373">MRVSVAESSSISVARTLLRALRAQGVRDVVYCPGSRSAPLAYALAEAEAAGELRCHVRLDERAAAFVAVGLSRAGALAAFSERAEFTTNTVPGSSAAPRPVALMCTSGGAVAEFHAGVAEASHSFLPLIVVSADRPFEMRDVGASQTTTQVGIFSAHVRASWDVPAGIGADDRLEALVARACAAAQGCPSGRPGPVHLNVGFRDPLVPESLRLGSTEPDASLRPSTPPALPPSDPASLGVPPAFASRANGAVGPQVLRAALVPLPWEQAVNPDLRTVIIAGDGADRRAASWAEIAGVPLLAEPSSNVTDSAAWVPHQQTLLTALDATLPDDSGSAEASSIASIEQLVVTGRPTLSRPVSALLARTDVRIIVVHPWEEWPDVAGQADVVCAALNAPQGPHADAAWLPSWREASARVGQRLDERSAAQEAAAFPDCAQAATTPAANTQRGSAQRDNAQAGNTQPGDAALSLLAVAEAVWGSEESTLLLGASNSVRAVDLVARGRGRTRVCANRGLAGIDGTIATALGLAWGSGEPVRVMLGDLAFFHDVSALSIAPGEPVPDVQIIVVDDQGGGIFASLEHGRPEYAQVFERWFGTPQQVSVQDLARAYGAAYRQADNMADLRRMCRVRPSGIEVVHVRIQAPREELRWVKDCLVLP</sequence>
<evidence type="ECO:0000256" key="6">
    <source>
        <dbReference type="HAMAP-Rule" id="MF_01659"/>
    </source>
</evidence>
<keyword evidence="5 6" id="KW-0464">Manganese</keyword>
<dbReference type="GO" id="GO:0030976">
    <property type="term" value="F:thiamine pyrophosphate binding"/>
    <property type="evidence" value="ECO:0007669"/>
    <property type="project" value="UniProtKB-UniRule"/>
</dbReference>
<evidence type="ECO:0000256" key="1">
    <source>
        <dbReference type="ARBA" id="ARBA00022679"/>
    </source>
</evidence>
<comment type="cofactor">
    <cofactor evidence="6">
        <name>thiamine diphosphate</name>
        <dbReference type="ChEBI" id="CHEBI:58937"/>
    </cofactor>
    <text evidence="6">Binds 1 thiamine pyrophosphate per subunit.</text>
</comment>
<comment type="similarity">
    <text evidence="6">Belongs to the TPP enzyme family. MenD subfamily.</text>
</comment>
<dbReference type="Gene3D" id="3.40.50.970">
    <property type="match status" value="2"/>
</dbReference>
<accession>A0A3P1SEI0</accession>
<dbReference type="Proteomes" id="UP000280444">
    <property type="component" value="Unassembled WGS sequence"/>
</dbReference>
<dbReference type="InterPro" id="IPR029061">
    <property type="entry name" value="THDP-binding"/>
</dbReference>
<feature type="domain" description="Thiamine pyrophosphate enzyme N-terminal TPP-binding" evidence="9">
    <location>
        <begin position="12"/>
        <end position="150"/>
    </location>
</feature>
<gene>
    <name evidence="6" type="primary">menD</name>
    <name evidence="10" type="ORF">EII11_05450</name>
</gene>
<dbReference type="EMBL" id="RQZF01000003">
    <property type="protein sequence ID" value="RRC95701.1"/>
    <property type="molecule type" value="Genomic_DNA"/>
</dbReference>
<organism evidence="10 11">
    <name type="scientific">Schaalia canis</name>
    <dbReference type="NCBI Taxonomy" id="100469"/>
    <lineage>
        <taxon>Bacteria</taxon>
        <taxon>Bacillati</taxon>
        <taxon>Actinomycetota</taxon>
        <taxon>Actinomycetes</taxon>
        <taxon>Actinomycetales</taxon>
        <taxon>Actinomycetaceae</taxon>
        <taxon>Schaalia</taxon>
    </lineage>
</organism>
<feature type="domain" description="Thiamine pyrophosphate enzyme TPP-binding" evidence="8">
    <location>
        <begin position="505"/>
        <end position="622"/>
    </location>
</feature>
<evidence type="ECO:0000256" key="3">
    <source>
        <dbReference type="ARBA" id="ARBA00022842"/>
    </source>
</evidence>
<feature type="compositionally biased region" description="Polar residues" evidence="7">
    <location>
        <begin position="447"/>
        <end position="460"/>
    </location>
</feature>
<keyword evidence="6" id="KW-0474">Menaquinone biosynthesis</keyword>
<dbReference type="UniPathway" id="UPA00079"/>
<evidence type="ECO:0000313" key="11">
    <source>
        <dbReference type="Proteomes" id="UP000280444"/>
    </source>
</evidence>
<keyword evidence="11" id="KW-1185">Reference proteome</keyword>
<name>A0A3P1SEI0_9ACTO</name>
<feature type="region of interest" description="Disordered" evidence="7">
    <location>
        <begin position="209"/>
        <end position="240"/>
    </location>
</feature>
<keyword evidence="3 6" id="KW-0460">Magnesium</keyword>
<comment type="cofactor">
    <cofactor evidence="6">
        <name>Mg(2+)</name>
        <dbReference type="ChEBI" id="CHEBI:18420"/>
    </cofactor>
    <cofactor evidence="6">
        <name>Mn(2+)</name>
        <dbReference type="ChEBI" id="CHEBI:29035"/>
    </cofactor>
</comment>
<dbReference type="AlphaFoldDB" id="A0A3P1SEI0"/>
<feature type="compositionally biased region" description="Pro residues" evidence="7">
    <location>
        <begin position="225"/>
        <end position="234"/>
    </location>
</feature>
<comment type="subunit">
    <text evidence="6">Homodimer.</text>
</comment>
<feature type="region of interest" description="Disordered" evidence="7">
    <location>
        <begin position="430"/>
        <end position="460"/>
    </location>
</feature>
<dbReference type="InterPro" id="IPR004433">
    <property type="entry name" value="MenaQ_synth_MenD"/>
</dbReference>
<dbReference type="HAMAP" id="MF_01659">
    <property type="entry name" value="MenD"/>
    <property type="match status" value="1"/>
</dbReference>
<protein>
    <recommendedName>
        <fullName evidence="6">2-succinyl-5-enolpyruvyl-6-hydroxy-3-cyclohexene-1-carboxylate synthase</fullName>
        <shortName evidence="6">SEPHCHC synthase</shortName>
        <ecNumber evidence="6">2.2.1.9</ecNumber>
    </recommendedName>
    <alternativeName>
        <fullName evidence="6">Menaquinone biosynthesis protein MenD</fullName>
    </alternativeName>
</protein>
<evidence type="ECO:0000256" key="7">
    <source>
        <dbReference type="SAM" id="MobiDB-lite"/>
    </source>
</evidence>
<keyword evidence="1 6" id="KW-0808">Transferase</keyword>
<evidence type="ECO:0000259" key="9">
    <source>
        <dbReference type="Pfam" id="PF02776"/>
    </source>
</evidence>
<evidence type="ECO:0000313" key="10">
    <source>
        <dbReference type="EMBL" id="RRC95701.1"/>
    </source>
</evidence>
<comment type="function">
    <text evidence="6">Catalyzes the thiamine diphosphate-dependent decarboxylation of 2-oxoglutarate and the subsequent addition of the resulting succinic semialdehyde-thiamine pyrophosphate anion to isochorismate to yield 2-succinyl-5-enolpyruvyl-6-hydroxy-3-cyclohexene-1-carboxylate (SEPHCHC).</text>
</comment>
<keyword evidence="2 6" id="KW-0479">Metal-binding</keyword>
<dbReference type="GO" id="GO:0030145">
    <property type="term" value="F:manganese ion binding"/>
    <property type="evidence" value="ECO:0007669"/>
    <property type="project" value="UniProtKB-UniRule"/>
</dbReference>
<dbReference type="UniPathway" id="UPA01057">
    <property type="reaction ID" value="UER00164"/>
</dbReference>
<dbReference type="SUPFAM" id="SSF52518">
    <property type="entry name" value="Thiamin diphosphate-binding fold (THDP-binding)"/>
    <property type="match status" value="2"/>
</dbReference>
<comment type="pathway">
    <text evidence="6">Quinol/quinone metabolism; 1,4-dihydroxy-2-naphthoate biosynthesis; 1,4-dihydroxy-2-naphthoate from chorismate: step 2/7.</text>
</comment>
<comment type="pathway">
    <text evidence="6">Quinol/quinone metabolism; menaquinone biosynthesis.</text>
</comment>
<reference evidence="10 11" key="1">
    <citation type="submission" date="2018-11" db="EMBL/GenBank/DDBJ databases">
        <title>Genomes From Bacteria Associated with the Canine Oral Cavity: a Test Case for Automated Genome-Based Taxonomic Assignment.</title>
        <authorList>
            <person name="Coil D.A."/>
            <person name="Jospin G."/>
            <person name="Darling A.E."/>
            <person name="Wallis C."/>
            <person name="Davis I.J."/>
            <person name="Harris S."/>
            <person name="Eisen J.A."/>
            <person name="Holcombe L.J."/>
            <person name="O'Flynn C."/>
        </authorList>
    </citation>
    <scope>NUCLEOTIDE SEQUENCE [LARGE SCALE GENOMIC DNA]</scope>
    <source>
        <strain evidence="10 11">OH770</strain>
    </source>
</reference>
<dbReference type="CDD" id="cd02009">
    <property type="entry name" value="TPP_SHCHC_synthase"/>
    <property type="match status" value="1"/>
</dbReference>
<comment type="catalytic activity">
    <reaction evidence="6">
        <text>isochorismate + 2-oxoglutarate + H(+) = 5-enolpyruvoyl-6-hydroxy-2-succinyl-cyclohex-3-ene-1-carboxylate + CO2</text>
        <dbReference type="Rhea" id="RHEA:25593"/>
        <dbReference type="ChEBI" id="CHEBI:15378"/>
        <dbReference type="ChEBI" id="CHEBI:16526"/>
        <dbReference type="ChEBI" id="CHEBI:16810"/>
        <dbReference type="ChEBI" id="CHEBI:29780"/>
        <dbReference type="ChEBI" id="CHEBI:58818"/>
        <dbReference type="EC" id="2.2.1.9"/>
    </reaction>
</comment>